<sequence length="75" mass="8436">MLSQPEGGTERHLPRLHRSRYGETLNDLWTATPAGIDESAVLLQVNPDRCPELSLSKVQQLKLAVEAWISTMHNQ</sequence>
<comment type="caution">
    <text evidence="1">The sequence shown here is derived from an EMBL/GenBank/DDBJ whole genome shotgun (WGS) entry which is preliminary data.</text>
</comment>
<evidence type="ECO:0000313" key="1">
    <source>
        <dbReference type="EMBL" id="RYC78335.1"/>
    </source>
</evidence>
<evidence type="ECO:0000313" key="2">
    <source>
        <dbReference type="Proteomes" id="UP000290540"/>
    </source>
</evidence>
<dbReference type="AlphaFoldDB" id="A0A4Q2UVG4"/>
<reference evidence="1 2" key="1">
    <citation type="submission" date="2016-12" db="EMBL/GenBank/DDBJ databases">
        <title>Draft genome sequence of Fusarium oxysporum causing rot on Narcissus.</title>
        <authorList>
            <person name="Armitage A.D."/>
            <person name="Taylor A."/>
            <person name="Clarkson J.P."/>
            <person name="Harrison R.J."/>
            <person name="Jackson A.C."/>
        </authorList>
    </citation>
    <scope>NUCLEOTIDE SEQUENCE [LARGE SCALE GENOMIC DNA]</scope>
    <source>
        <strain evidence="1 2">N139</strain>
    </source>
</reference>
<organism evidence="1 2">
    <name type="scientific">Fusarium oxysporum f. sp. narcissi</name>
    <dbReference type="NCBI Taxonomy" id="451672"/>
    <lineage>
        <taxon>Eukaryota</taxon>
        <taxon>Fungi</taxon>
        <taxon>Dikarya</taxon>
        <taxon>Ascomycota</taxon>
        <taxon>Pezizomycotina</taxon>
        <taxon>Sordariomycetes</taxon>
        <taxon>Hypocreomycetidae</taxon>
        <taxon>Hypocreales</taxon>
        <taxon>Nectriaceae</taxon>
        <taxon>Fusarium</taxon>
        <taxon>Fusarium oxysporum species complex</taxon>
    </lineage>
</organism>
<gene>
    <name evidence="1" type="ORF">BFJ63_vAg18789</name>
</gene>
<protein>
    <submittedName>
        <fullName evidence="1">Uncharacterized protein</fullName>
    </submittedName>
</protein>
<name>A0A4Q2UVG4_FUSOX</name>
<accession>A0A4Q2UVG4</accession>
<proteinExistence type="predicted"/>
<dbReference type="Proteomes" id="UP000290540">
    <property type="component" value="Unassembled WGS sequence"/>
</dbReference>
<dbReference type="EMBL" id="MQTW01001229">
    <property type="protein sequence ID" value="RYC78335.1"/>
    <property type="molecule type" value="Genomic_DNA"/>
</dbReference>